<keyword evidence="3" id="KW-1185">Reference proteome</keyword>
<evidence type="ECO:0000313" key="3">
    <source>
        <dbReference type="Proteomes" id="UP001187192"/>
    </source>
</evidence>
<dbReference type="Proteomes" id="UP001187192">
    <property type="component" value="Unassembled WGS sequence"/>
</dbReference>
<dbReference type="AlphaFoldDB" id="A0AA87ZRD0"/>
<comment type="caution">
    <text evidence="2">The sequence shown here is derived from an EMBL/GenBank/DDBJ whole genome shotgun (WGS) entry which is preliminary data.</text>
</comment>
<proteinExistence type="predicted"/>
<gene>
    <name evidence="2" type="ORF">TIFTF001_010231</name>
</gene>
<dbReference type="EMBL" id="BTGU01000012">
    <property type="protein sequence ID" value="GMN41013.1"/>
    <property type="molecule type" value="Genomic_DNA"/>
</dbReference>
<reference evidence="2" key="1">
    <citation type="submission" date="2023-07" db="EMBL/GenBank/DDBJ databases">
        <title>draft genome sequence of fig (Ficus carica).</title>
        <authorList>
            <person name="Takahashi T."/>
            <person name="Nishimura K."/>
        </authorList>
    </citation>
    <scope>NUCLEOTIDE SEQUENCE</scope>
</reference>
<protein>
    <submittedName>
        <fullName evidence="2">Uncharacterized protein</fullName>
    </submittedName>
</protein>
<evidence type="ECO:0000256" key="1">
    <source>
        <dbReference type="SAM" id="MobiDB-lite"/>
    </source>
</evidence>
<organism evidence="2 3">
    <name type="scientific">Ficus carica</name>
    <name type="common">Common fig</name>
    <dbReference type="NCBI Taxonomy" id="3494"/>
    <lineage>
        <taxon>Eukaryota</taxon>
        <taxon>Viridiplantae</taxon>
        <taxon>Streptophyta</taxon>
        <taxon>Embryophyta</taxon>
        <taxon>Tracheophyta</taxon>
        <taxon>Spermatophyta</taxon>
        <taxon>Magnoliopsida</taxon>
        <taxon>eudicotyledons</taxon>
        <taxon>Gunneridae</taxon>
        <taxon>Pentapetalae</taxon>
        <taxon>rosids</taxon>
        <taxon>fabids</taxon>
        <taxon>Rosales</taxon>
        <taxon>Moraceae</taxon>
        <taxon>Ficeae</taxon>
        <taxon>Ficus</taxon>
    </lineage>
</organism>
<name>A0AA87ZRD0_FICCA</name>
<evidence type="ECO:0000313" key="2">
    <source>
        <dbReference type="EMBL" id="GMN41013.1"/>
    </source>
</evidence>
<sequence>MLATSPPTLVTKPPPPKLDLSRLSPVLVSTQSFPPDAGDRLELPLDQICPPTLTSPPPPLS</sequence>
<feature type="region of interest" description="Disordered" evidence="1">
    <location>
        <begin position="1"/>
        <end position="61"/>
    </location>
</feature>
<feature type="compositionally biased region" description="Low complexity" evidence="1">
    <location>
        <begin position="1"/>
        <end position="11"/>
    </location>
</feature>
<accession>A0AA87ZRD0</accession>